<organism evidence="4 5">
    <name type="scientific">Luedemannella flava</name>
    <dbReference type="NCBI Taxonomy" id="349316"/>
    <lineage>
        <taxon>Bacteria</taxon>
        <taxon>Bacillati</taxon>
        <taxon>Actinomycetota</taxon>
        <taxon>Actinomycetes</taxon>
        <taxon>Micromonosporales</taxon>
        <taxon>Micromonosporaceae</taxon>
        <taxon>Luedemannella</taxon>
    </lineage>
</organism>
<name>A0ABN2M7F9_9ACTN</name>
<feature type="domain" description="FAD-binding" evidence="3">
    <location>
        <begin position="1"/>
        <end position="305"/>
    </location>
</feature>
<dbReference type="GO" id="GO:0004497">
    <property type="term" value="F:monooxygenase activity"/>
    <property type="evidence" value="ECO:0007669"/>
    <property type="project" value="UniProtKB-KW"/>
</dbReference>
<dbReference type="Pfam" id="PF01494">
    <property type="entry name" value="FAD_binding_3"/>
    <property type="match status" value="1"/>
</dbReference>
<comment type="caution">
    <text evidence="4">The sequence shown here is derived from an EMBL/GenBank/DDBJ whole genome shotgun (WGS) entry which is preliminary data.</text>
</comment>
<evidence type="ECO:0000256" key="1">
    <source>
        <dbReference type="ARBA" id="ARBA00023002"/>
    </source>
</evidence>
<dbReference type="SUPFAM" id="SSF51905">
    <property type="entry name" value="FAD/NAD(P)-binding domain"/>
    <property type="match status" value="1"/>
</dbReference>
<evidence type="ECO:0000259" key="3">
    <source>
        <dbReference type="Pfam" id="PF01494"/>
    </source>
</evidence>
<dbReference type="InterPro" id="IPR050493">
    <property type="entry name" value="FAD-dep_Monooxygenase_BioMet"/>
</dbReference>
<dbReference type="InterPro" id="IPR036188">
    <property type="entry name" value="FAD/NAD-bd_sf"/>
</dbReference>
<keyword evidence="1" id="KW-0560">Oxidoreductase</keyword>
<reference evidence="4 5" key="1">
    <citation type="journal article" date="2019" name="Int. J. Syst. Evol. Microbiol.">
        <title>The Global Catalogue of Microorganisms (GCM) 10K type strain sequencing project: providing services to taxonomists for standard genome sequencing and annotation.</title>
        <authorList>
            <consortium name="The Broad Institute Genomics Platform"/>
            <consortium name="The Broad Institute Genome Sequencing Center for Infectious Disease"/>
            <person name="Wu L."/>
            <person name="Ma J."/>
        </authorList>
    </citation>
    <scope>NUCLEOTIDE SEQUENCE [LARGE SCALE GENOMIC DNA]</scope>
    <source>
        <strain evidence="4 5">JCM 13250</strain>
    </source>
</reference>
<evidence type="ECO:0000313" key="5">
    <source>
        <dbReference type="Proteomes" id="UP001500218"/>
    </source>
</evidence>
<proteinExistence type="predicted"/>
<dbReference type="Proteomes" id="UP001500218">
    <property type="component" value="Unassembled WGS sequence"/>
</dbReference>
<sequence length="384" mass="41386">MIIGGGIAGPVTALALRKAGLDPVVYEAYDKGSDGVGAFLTLAENGLAALEVLDLSLADLGMDTPAMVMVSRGRELATAPMRARTVTRAELYSALRDEAVRRGVAVEYGKRLVDAETTPTGVRARFADGTTAEGDILIGADGLRSRTRTIIDPKAPAARHIGLLNTGGYAHGLSLPGRPGVAHFVFGRRCFFGYLSHPDGGVWWFANPPAKREPTREELAAITPGQWRARLVDLFADDTGPMLDIIAATGHIFPAWNTYDFPRVPTWHNDRMVLVGDAVHAASPSSGQGASLAIEDAVVLGRCLRDLDDPAVAFTAFRAARRQRVERVVAQGRRNGNGKMQGPVGAAIRDLILPVVMRRVAEKDLLGWMYDYRVDWDEPATAPR</sequence>
<protein>
    <submittedName>
        <fullName evidence="4">FAD-dependent monooxygenase</fullName>
    </submittedName>
</protein>
<dbReference type="EMBL" id="BAAALT010000122">
    <property type="protein sequence ID" value="GAA1813280.1"/>
    <property type="molecule type" value="Genomic_DNA"/>
</dbReference>
<dbReference type="PANTHER" id="PTHR13789">
    <property type="entry name" value="MONOOXYGENASE"/>
    <property type="match status" value="1"/>
</dbReference>
<gene>
    <name evidence="4" type="ORF">GCM10009682_38070</name>
</gene>
<dbReference type="PANTHER" id="PTHR13789:SF309">
    <property type="entry name" value="PUTATIVE (AFU_ORTHOLOGUE AFUA_6G14510)-RELATED"/>
    <property type="match status" value="1"/>
</dbReference>
<dbReference type="InterPro" id="IPR002938">
    <property type="entry name" value="FAD-bd"/>
</dbReference>
<evidence type="ECO:0000256" key="2">
    <source>
        <dbReference type="ARBA" id="ARBA00023033"/>
    </source>
</evidence>
<keyword evidence="5" id="KW-1185">Reference proteome</keyword>
<keyword evidence="2 4" id="KW-0503">Monooxygenase</keyword>
<dbReference type="Gene3D" id="3.50.50.60">
    <property type="entry name" value="FAD/NAD(P)-binding domain"/>
    <property type="match status" value="1"/>
</dbReference>
<accession>A0ABN2M7F9</accession>
<evidence type="ECO:0000313" key="4">
    <source>
        <dbReference type="EMBL" id="GAA1813280.1"/>
    </source>
</evidence>
<dbReference type="PRINTS" id="PR00420">
    <property type="entry name" value="RNGMNOXGNASE"/>
</dbReference>